<dbReference type="STRING" id="1555241.A0A4P9X7Z4"/>
<evidence type="ECO:0000313" key="7">
    <source>
        <dbReference type="EMBL" id="RKP01387.1"/>
    </source>
</evidence>
<feature type="non-terminal residue" evidence="7">
    <location>
        <position position="1"/>
    </location>
</feature>
<proteinExistence type="inferred from homology"/>
<sequence length="159" mass="17875">ANAAAAQGGKHPLQCSWTLWYTGPGTNQASWTQALTALLTVSTVEDFWGAYNNILPVRDLEMGSSYYFFKEGVKPEWEDTYNSNGGAWTIQFPARLPHQDDLFLNTLLAMIGASFQRHDEICGIIFAARRMQNRLSLWTKTASDQEAQESLGQQLRELL</sequence>
<dbReference type="EMBL" id="ML014174">
    <property type="protein sequence ID" value="RKP01387.1"/>
    <property type="molecule type" value="Genomic_DNA"/>
</dbReference>
<dbReference type="AlphaFoldDB" id="A0A4P9X7Z4"/>
<protein>
    <recommendedName>
        <fullName evidence="9">Eukaryotic translation initiation factor 4E</fullName>
    </recommendedName>
</protein>
<dbReference type="GO" id="GO:0006417">
    <property type="term" value="P:regulation of translation"/>
    <property type="evidence" value="ECO:0007669"/>
    <property type="project" value="UniProtKB-KW"/>
</dbReference>
<dbReference type="GO" id="GO:0003743">
    <property type="term" value="F:translation initiation factor activity"/>
    <property type="evidence" value="ECO:0007669"/>
    <property type="project" value="UniProtKB-KW"/>
</dbReference>
<keyword evidence="4 6" id="KW-0694">RNA-binding</keyword>
<keyword evidence="2 6" id="KW-0396">Initiation factor</keyword>
<evidence type="ECO:0000256" key="2">
    <source>
        <dbReference type="ARBA" id="ARBA00022540"/>
    </source>
</evidence>
<evidence type="ECO:0000256" key="5">
    <source>
        <dbReference type="ARBA" id="ARBA00022917"/>
    </source>
</evidence>
<evidence type="ECO:0000256" key="3">
    <source>
        <dbReference type="ARBA" id="ARBA00022845"/>
    </source>
</evidence>
<dbReference type="Gene3D" id="3.30.760.10">
    <property type="entry name" value="RNA Cap, Translation Initiation Factor Eif4e"/>
    <property type="match status" value="1"/>
</dbReference>
<dbReference type="PANTHER" id="PTHR11960:SF8">
    <property type="entry name" value="EUKARYOTIC TRANSLATION INITIATION FACTOR 4E1-RELATED"/>
    <property type="match status" value="1"/>
</dbReference>
<dbReference type="Proteomes" id="UP000274922">
    <property type="component" value="Unassembled WGS sequence"/>
</dbReference>
<feature type="non-terminal residue" evidence="7">
    <location>
        <position position="159"/>
    </location>
</feature>
<dbReference type="SUPFAM" id="SSF55418">
    <property type="entry name" value="eIF4e-like"/>
    <property type="match status" value="1"/>
</dbReference>
<evidence type="ECO:0000256" key="6">
    <source>
        <dbReference type="RuleBase" id="RU004374"/>
    </source>
</evidence>
<dbReference type="OrthoDB" id="590761at2759"/>
<dbReference type="GO" id="GO:0000340">
    <property type="term" value="F:RNA 7-methylguanosine cap binding"/>
    <property type="evidence" value="ECO:0007669"/>
    <property type="project" value="TreeGrafter"/>
</dbReference>
<gene>
    <name evidence="7" type="ORF">CXG81DRAFT_1102</name>
</gene>
<dbReference type="PANTHER" id="PTHR11960">
    <property type="entry name" value="EUKARYOTIC TRANSLATION INITIATION FACTOR 4E RELATED"/>
    <property type="match status" value="1"/>
</dbReference>
<evidence type="ECO:0000256" key="1">
    <source>
        <dbReference type="ARBA" id="ARBA00009860"/>
    </source>
</evidence>
<evidence type="ECO:0008006" key="9">
    <source>
        <dbReference type="Google" id="ProtNLM"/>
    </source>
</evidence>
<dbReference type="GO" id="GO:0016281">
    <property type="term" value="C:eukaryotic translation initiation factor 4F complex"/>
    <property type="evidence" value="ECO:0007669"/>
    <property type="project" value="TreeGrafter"/>
</dbReference>
<reference evidence="8" key="1">
    <citation type="journal article" date="2018" name="Nat. Microbiol.">
        <title>Leveraging single-cell genomics to expand the fungal tree of life.</title>
        <authorList>
            <person name="Ahrendt S.R."/>
            <person name="Quandt C.A."/>
            <person name="Ciobanu D."/>
            <person name="Clum A."/>
            <person name="Salamov A."/>
            <person name="Andreopoulos B."/>
            <person name="Cheng J.F."/>
            <person name="Woyke T."/>
            <person name="Pelin A."/>
            <person name="Henrissat B."/>
            <person name="Reynolds N.K."/>
            <person name="Benny G.L."/>
            <person name="Smith M.E."/>
            <person name="James T.Y."/>
            <person name="Grigoriev I.V."/>
        </authorList>
    </citation>
    <scope>NUCLEOTIDE SEQUENCE [LARGE SCALE GENOMIC DNA]</scope>
    <source>
        <strain evidence="8">ATCC 52028</strain>
    </source>
</reference>
<dbReference type="InterPro" id="IPR001040">
    <property type="entry name" value="TIF_eIF_4E"/>
</dbReference>
<name>A0A4P9X7Z4_9FUNG</name>
<keyword evidence="3" id="KW-0810">Translation regulation</keyword>
<evidence type="ECO:0000256" key="4">
    <source>
        <dbReference type="ARBA" id="ARBA00022884"/>
    </source>
</evidence>
<keyword evidence="8" id="KW-1185">Reference proteome</keyword>
<evidence type="ECO:0000313" key="8">
    <source>
        <dbReference type="Proteomes" id="UP000274922"/>
    </source>
</evidence>
<dbReference type="InterPro" id="IPR023398">
    <property type="entry name" value="TIF_eIF4e-like"/>
</dbReference>
<dbReference type="Pfam" id="PF01652">
    <property type="entry name" value="IF4E"/>
    <property type="match status" value="1"/>
</dbReference>
<organism evidence="7 8">
    <name type="scientific">Caulochytrium protostelioides</name>
    <dbReference type="NCBI Taxonomy" id="1555241"/>
    <lineage>
        <taxon>Eukaryota</taxon>
        <taxon>Fungi</taxon>
        <taxon>Fungi incertae sedis</taxon>
        <taxon>Chytridiomycota</taxon>
        <taxon>Chytridiomycota incertae sedis</taxon>
        <taxon>Chytridiomycetes</taxon>
        <taxon>Caulochytriales</taxon>
        <taxon>Caulochytriaceae</taxon>
        <taxon>Caulochytrium</taxon>
    </lineage>
</organism>
<accession>A0A4P9X7Z4</accession>
<keyword evidence="5 6" id="KW-0648">Protein biosynthesis</keyword>
<comment type="similarity">
    <text evidence="1 6">Belongs to the eukaryotic initiation factor 4E family.</text>
</comment>